<dbReference type="PROSITE" id="PS51034">
    <property type="entry name" value="ZP_2"/>
    <property type="match status" value="1"/>
</dbReference>
<feature type="domain" description="ZP" evidence="5">
    <location>
        <begin position="221"/>
        <end position="470"/>
    </location>
</feature>
<keyword evidence="4" id="KW-0472">Membrane</keyword>
<keyword evidence="3" id="KW-1015">Disulfide bond</keyword>
<keyword evidence="2" id="KW-0732">Signal</keyword>
<dbReference type="Pfam" id="PF23283">
    <property type="entry name" value="D8C_UMOD"/>
    <property type="match status" value="2"/>
</dbReference>
<dbReference type="PANTHER" id="PTHR14002:SF43">
    <property type="entry name" value="DELTA-LIKE PROTEIN"/>
    <property type="match status" value="1"/>
</dbReference>
<reference evidence="6 7" key="1">
    <citation type="journal article" date="2018" name="Sci. Rep.">
        <title>Comparative analysis of the Pocillopora damicornis genome highlights role of immune system in coral evolution.</title>
        <authorList>
            <person name="Cunning R."/>
            <person name="Bay R.A."/>
            <person name="Gillette P."/>
            <person name="Baker A.C."/>
            <person name="Traylor-Knowles N."/>
        </authorList>
    </citation>
    <scope>NUCLEOTIDE SEQUENCE [LARGE SCALE GENOMIC DNA]</scope>
    <source>
        <strain evidence="6">RSMAS</strain>
        <tissue evidence="6">Whole animal</tissue>
    </source>
</reference>
<evidence type="ECO:0000256" key="3">
    <source>
        <dbReference type="ARBA" id="ARBA00023157"/>
    </source>
</evidence>
<keyword evidence="4" id="KW-1133">Transmembrane helix</keyword>
<dbReference type="Proteomes" id="UP000275408">
    <property type="component" value="Unassembled WGS sequence"/>
</dbReference>
<keyword evidence="4" id="KW-0812">Transmembrane</keyword>
<dbReference type="Gene3D" id="2.60.40.3210">
    <property type="entry name" value="Zona pellucida, ZP-N domain"/>
    <property type="match status" value="1"/>
</dbReference>
<dbReference type="AlphaFoldDB" id="A0A3M6UR22"/>
<keyword evidence="1" id="KW-0245">EGF-like domain</keyword>
<name>A0A3M6UR22_POCDA</name>
<gene>
    <name evidence="6" type="ORF">pdam_00020376</name>
</gene>
<dbReference type="InterPro" id="IPR042235">
    <property type="entry name" value="ZP-C_dom"/>
</dbReference>
<evidence type="ECO:0000256" key="2">
    <source>
        <dbReference type="ARBA" id="ARBA00022729"/>
    </source>
</evidence>
<accession>A0A3M6UR22</accession>
<organism evidence="6 7">
    <name type="scientific">Pocillopora damicornis</name>
    <name type="common">Cauliflower coral</name>
    <name type="synonym">Millepora damicornis</name>
    <dbReference type="NCBI Taxonomy" id="46731"/>
    <lineage>
        <taxon>Eukaryota</taxon>
        <taxon>Metazoa</taxon>
        <taxon>Cnidaria</taxon>
        <taxon>Anthozoa</taxon>
        <taxon>Hexacorallia</taxon>
        <taxon>Scleractinia</taxon>
        <taxon>Astrocoeniina</taxon>
        <taxon>Pocilloporidae</taxon>
        <taxon>Pocillopora</taxon>
    </lineage>
</organism>
<feature type="transmembrane region" description="Helical" evidence="4">
    <location>
        <begin position="524"/>
        <end position="545"/>
    </location>
</feature>
<dbReference type="EMBL" id="RCHS01000937">
    <property type="protein sequence ID" value="RMX56049.1"/>
    <property type="molecule type" value="Genomic_DNA"/>
</dbReference>
<dbReference type="Gene3D" id="2.60.40.4100">
    <property type="entry name" value="Zona pellucida, ZP-C domain"/>
    <property type="match status" value="1"/>
</dbReference>
<dbReference type="PANTHER" id="PTHR14002">
    <property type="entry name" value="ENDOGLIN/TGF-BETA RECEPTOR TYPE III"/>
    <property type="match status" value="1"/>
</dbReference>
<evidence type="ECO:0000256" key="4">
    <source>
        <dbReference type="SAM" id="Phobius"/>
    </source>
</evidence>
<dbReference type="STRING" id="46731.A0A3M6UR22"/>
<dbReference type="InterPro" id="IPR055356">
    <property type="entry name" value="ZP-N"/>
</dbReference>
<dbReference type="InterPro" id="IPR057774">
    <property type="entry name" value="D8C_UMOD/GP2/OIT3-like"/>
</dbReference>
<dbReference type="InterPro" id="IPR001507">
    <property type="entry name" value="ZP_dom"/>
</dbReference>
<evidence type="ECO:0000256" key="1">
    <source>
        <dbReference type="ARBA" id="ARBA00022536"/>
    </source>
</evidence>
<keyword evidence="7" id="KW-1185">Reference proteome</keyword>
<evidence type="ECO:0000313" key="6">
    <source>
        <dbReference type="EMBL" id="RMX56049.1"/>
    </source>
</evidence>
<dbReference type="OrthoDB" id="5959240at2759"/>
<evidence type="ECO:0000313" key="7">
    <source>
        <dbReference type="Proteomes" id="UP000275408"/>
    </source>
</evidence>
<proteinExistence type="predicted"/>
<protein>
    <recommendedName>
        <fullName evidence="5">ZP domain-containing protein</fullName>
    </recommendedName>
</protein>
<dbReference type="Pfam" id="PF00100">
    <property type="entry name" value="Zona_pellucida"/>
    <property type="match status" value="1"/>
</dbReference>
<sequence length="565" mass="63657">MGNSNQSKVQCDGRAPDNILVPKWYRMTGDSGDQIPEKCVPMRRCGTHAPGWLNGKHPSLREGVVARQVCYHWTRGCCQWKQNIKIRNCGDFYVYELQKPPACSLRYCGNKGGEATECSAGGYQELNQADRAMDSGDQIPEKCVPMRRCGTHAPGWLNGKHPRLQEGVVARQVCYHWTGGCCQWKNSVKIRNCGDFYVYELRKPPTCSLRYCGNKEGVNVTCVKDEMFISIPKKFLPGIRVDHLRLSDMNCGATETQTHFILRTELKECHTTSRDTKNSFCYRNKVLKISVEHQPIITRVREVEIPFSCCYSNTGIVSSVALKVESKKIVLSKDGFGEFALEMKTFPDNRYIDNYKSEDFPVTVPSGKILYVEVNVDTEDLKLEILAETCFGTPDPNPIKPGLKYLFISDGCAVDDTLKFLPSNDERSQRFSLAAFKFLGDHQFAYLHCKVKICNATDPKSRCAKGCLREARRKRSLNTRETNDEEYILAQGPFVRAEDDDDETESDKPIEITEVQSSGPYSTLVAAVVVVSVVFCVTCGSILAWKKKKRSAVRSYQLYTAPSGN</sequence>
<dbReference type="SMART" id="SM00241">
    <property type="entry name" value="ZP"/>
    <property type="match status" value="1"/>
</dbReference>
<dbReference type="Pfam" id="PF23344">
    <property type="entry name" value="ZP-N"/>
    <property type="match status" value="1"/>
</dbReference>
<dbReference type="InterPro" id="IPR055355">
    <property type="entry name" value="ZP-C"/>
</dbReference>
<evidence type="ECO:0000259" key="5">
    <source>
        <dbReference type="PROSITE" id="PS51034"/>
    </source>
</evidence>
<comment type="caution">
    <text evidence="6">The sequence shown here is derived from an EMBL/GenBank/DDBJ whole genome shotgun (WGS) entry which is preliminary data.</text>
</comment>